<dbReference type="Pfam" id="PF08002">
    <property type="entry name" value="DUF1697"/>
    <property type="match status" value="1"/>
</dbReference>
<comment type="caution">
    <text evidence="1">The sequence shown here is derived from an EMBL/GenBank/DDBJ whole genome shotgun (WGS) entry which is preliminary data.</text>
</comment>
<reference evidence="2" key="1">
    <citation type="submission" date="2023-07" db="EMBL/GenBank/DDBJ databases">
        <authorList>
            <person name="Yue Y."/>
        </authorList>
    </citation>
    <scope>NUCLEOTIDE SEQUENCE [LARGE SCALE GENOMIC DNA]</scope>
    <source>
        <strain evidence="2">D23</strain>
    </source>
</reference>
<evidence type="ECO:0000313" key="1">
    <source>
        <dbReference type="EMBL" id="MCA0132559.1"/>
    </source>
</evidence>
<sequence>MLEFRSLLQKENTAVLEKEIKNIILDYFDFDIPVMVRTNQLLKGIFDFCLFDDIEIPKSYFAILSQIADKQLVNEAFQRTYENKDYHITDYCIYFYCGTGYGD</sequence>
<evidence type="ECO:0000313" key="2">
    <source>
        <dbReference type="Proteomes" id="UP001198901"/>
    </source>
</evidence>
<accession>A0ABS7XRA9</accession>
<keyword evidence="2" id="KW-1185">Reference proteome</keyword>
<dbReference type="RefSeq" id="WP_224528173.1">
    <property type="nucleotide sequence ID" value="NZ_JAIUJR010000004.1"/>
</dbReference>
<dbReference type="Proteomes" id="UP001198901">
    <property type="component" value="Unassembled WGS sequence"/>
</dbReference>
<dbReference type="InterPro" id="IPR012545">
    <property type="entry name" value="DUF1697"/>
</dbReference>
<organism evidence="1 2">
    <name type="scientific">Winogradskyella alexanderae</name>
    <dbReference type="NCBI Taxonomy" id="2877123"/>
    <lineage>
        <taxon>Bacteria</taxon>
        <taxon>Pseudomonadati</taxon>
        <taxon>Bacteroidota</taxon>
        <taxon>Flavobacteriia</taxon>
        <taxon>Flavobacteriales</taxon>
        <taxon>Flavobacteriaceae</taxon>
        <taxon>Winogradskyella</taxon>
    </lineage>
</organism>
<protein>
    <submittedName>
        <fullName evidence="1">DUF1697 domain-containing protein</fullName>
    </submittedName>
</protein>
<dbReference type="EMBL" id="JAIUJR010000004">
    <property type="protein sequence ID" value="MCA0132559.1"/>
    <property type="molecule type" value="Genomic_DNA"/>
</dbReference>
<gene>
    <name evidence="1" type="ORF">LBU54_08175</name>
</gene>
<proteinExistence type="predicted"/>
<name>A0ABS7XRA9_9FLAO</name>
<dbReference type="SUPFAM" id="SSF160379">
    <property type="entry name" value="SP0830-like"/>
    <property type="match status" value="1"/>
</dbReference>